<dbReference type="EMBL" id="JAIQCV010000012">
    <property type="protein sequence ID" value="KAH1039843.1"/>
    <property type="molecule type" value="Genomic_DNA"/>
</dbReference>
<proteinExistence type="predicted"/>
<accession>A0A9D3UG87</accession>
<dbReference type="Proteomes" id="UP000828251">
    <property type="component" value="Unassembled WGS sequence"/>
</dbReference>
<comment type="caution">
    <text evidence="1">The sequence shown here is derived from an EMBL/GenBank/DDBJ whole genome shotgun (WGS) entry which is preliminary data.</text>
</comment>
<reference evidence="1 2" key="1">
    <citation type="journal article" date="2021" name="Plant Biotechnol. J.">
        <title>Multi-omics assisted identification of the key and species-specific regulatory components of drought-tolerant mechanisms in Gossypium stocksii.</title>
        <authorList>
            <person name="Yu D."/>
            <person name="Ke L."/>
            <person name="Zhang D."/>
            <person name="Wu Y."/>
            <person name="Sun Y."/>
            <person name="Mei J."/>
            <person name="Sun J."/>
            <person name="Sun Y."/>
        </authorList>
    </citation>
    <scope>NUCLEOTIDE SEQUENCE [LARGE SCALE GENOMIC DNA]</scope>
    <source>
        <strain evidence="2">cv. E1</strain>
        <tissue evidence="1">Leaf</tissue>
    </source>
</reference>
<protein>
    <submittedName>
        <fullName evidence="1">Uncharacterized protein</fullName>
    </submittedName>
</protein>
<evidence type="ECO:0000313" key="1">
    <source>
        <dbReference type="EMBL" id="KAH1039843.1"/>
    </source>
</evidence>
<sequence>MRKANNERTTRVACSISLHEPRRVRSLSSYLKSLRVGDHEVWQATQNDTHVSKQKMTHPNENFPFHVLFGQAGALGLGSQPDEVDLFAGWFTDKPKNFRNATRLGLYSPLDLNVSTGQGLPPSPNQEAPLQQLFCSSRADEERWKVDFIDEDDELVCDEDGKNPMLMAAKTVNFEVKRILVDSRSMIEGDTEHSTIEYVQFFVVDPYMTYNAIFGHSIMRMARMMVAIFCMKIKFPTKTGVGAEAIIPVKIGMRSHRTTHFDENANQEAMKLNLDLVDEVREVVEIKNTLWVQQVARCYNSKFKNK</sequence>
<organism evidence="1 2">
    <name type="scientific">Gossypium stocksii</name>
    <dbReference type="NCBI Taxonomy" id="47602"/>
    <lineage>
        <taxon>Eukaryota</taxon>
        <taxon>Viridiplantae</taxon>
        <taxon>Streptophyta</taxon>
        <taxon>Embryophyta</taxon>
        <taxon>Tracheophyta</taxon>
        <taxon>Spermatophyta</taxon>
        <taxon>Magnoliopsida</taxon>
        <taxon>eudicotyledons</taxon>
        <taxon>Gunneridae</taxon>
        <taxon>Pentapetalae</taxon>
        <taxon>rosids</taxon>
        <taxon>malvids</taxon>
        <taxon>Malvales</taxon>
        <taxon>Malvaceae</taxon>
        <taxon>Malvoideae</taxon>
        <taxon>Gossypium</taxon>
    </lineage>
</organism>
<dbReference type="OrthoDB" id="1738821at2759"/>
<dbReference type="AlphaFoldDB" id="A0A9D3UG87"/>
<keyword evidence="2" id="KW-1185">Reference proteome</keyword>
<gene>
    <name evidence="1" type="ORF">J1N35_041586</name>
</gene>
<evidence type="ECO:0000313" key="2">
    <source>
        <dbReference type="Proteomes" id="UP000828251"/>
    </source>
</evidence>
<name>A0A9D3UG87_9ROSI</name>